<dbReference type="InterPro" id="IPR010920">
    <property type="entry name" value="LSM_dom_sf"/>
</dbReference>
<gene>
    <name evidence="7" type="ORF">Bcop_0952</name>
</gene>
<feature type="transmembrane region" description="Helical" evidence="5">
    <location>
        <begin position="77"/>
        <end position="99"/>
    </location>
</feature>
<dbReference type="eggNOG" id="COG0668">
    <property type="taxonomic scope" value="Bacteria"/>
</dbReference>
<sequence length="179" mass="19845">MEIKLGGYLPQIIFTLATILVAVVLRVIISKLISKYASFSTKLNSRIGPVQRICAISINILAVTSLITIWGVDKQNIFVALSSIFAVIGVALFAQWSILSNVTAGMIIFFNTPFKIGDYIRIQDKDFPMEAKVVNILTFYTHLRTDDGKLHIFPNNLLLQRGISIIGENPTSSSEEDIN</sequence>
<evidence type="ECO:0000256" key="5">
    <source>
        <dbReference type="SAM" id="Phobius"/>
    </source>
</evidence>
<dbReference type="AlphaFoldDB" id="F3ZUJ4"/>
<dbReference type="InterPro" id="IPR045275">
    <property type="entry name" value="MscS_archaea/bacteria_type"/>
</dbReference>
<feature type="domain" description="Mechanosensitive ion channel MscS" evidence="6">
    <location>
        <begin position="98"/>
        <end position="161"/>
    </location>
</feature>
<evidence type="ECO:0000256" key="3">
    <source>
        <dbReference type="ARBA" id="ARBA00022989"/>
    </source>
</evidence>
<keyword evidence="2 5" id="KW-0812">Transmembrane</keyword>
<evidence type="ECO:0000259" key="6">
    <source>
        <dbReference type="Pfam" id="PF00924"/>
    </source>
</evidence>
<evidence type="ECO:0000256" key="4">
    <source>
        <dbReference type="ARBA" id="ARBA00023136"/>
    </source>
</evidence>
<name>F3ZUJ4_9BACE</name>
<dbReference type="SUPFAM" id="SSF50182">
    <property type="entry name" value="Sm-like ribonucleoproteins"/>
    <property type="match status" value="1"/>
</dbReference>
<dbReference type="OrthoDB" id="5705501at2"/>
<dbReference type="InterPro" id="IPR023408">
    <property type="entry name" value="MscS_beta-dom_sf"/>
</dbReference>
<dbReference type="GO" id="GO:0016020">
    <property type="term" value="C:membrane"/>
    <property type="evidence" value="ECO:0007669"/>
    <property type="project" value="UniProtKB-SubCell"/>
</dbReference>
<proteinExistence type="predicted"/>
<dbReference type="EMBL" id="CM001167">
    <property type="protein sequence ID" value="EGJ71159.1"/>
    <property type="molecule type" value="Genomic_DNA"/>
</dbReference>
<feature type="transmembrane region" description="Helical" evidence="5">
    <location>
        <begin position="12"/>
        <end position="29"/>
    </location>
</feature>
<dbReference type="STRING" id="679937.Bcop_0952"/>
<keyword evidence="3 5" id="KW-1133">Transmembrane helix</keyword>
<dbReference type="HOGENOM" id="CLU_098917_1_0_10"/>
<keyword evidence="4 5" id="KW-0472">Membrane</keyword>
<dbReference type="Pfam" id="PF00924">
    <property type="entry name" value="MS_channel_2nd"/>
    <property type="match status" value="1"/>
</dbReference>
<dbReference type="Proteomes" id="UP000018439">
    <property type="component" value="Chromosome"/>
</dbReference>
<keyword evidence="8" id="KW-1185">Reference proteome</keyword>
<feature type="transmembrane region" description="Helical" evidence="5">
    <location>
        <begin position="50"/>
        <end position="71"/>
    </location>
</feature>
<evidence type="ECO:0000313" key="8">
    <source>
        <dbReference type="Proteomes" id="UP000018439"/>
    </source>
</evidence>
<evidence type="ECO:0000256" key="1">
    <source>
        <dbReference type="ARBA" id="ARBA00004370"/>
    </source>
</evidence>
<dbReference type="GO" id="GO:0008381">
    <property type="term" value="F:mechanosensitive monoatomic ion channel activity"/>
    <property type="evidence" value="ECO:0007669"/>
    <property type="project" value="InterPro"/>
</dbReference>
<dbReference type="PANTHER" id="PTHR30221">
    <property type="entry name" value="SMALL-CONDUCTANCE MECHANOSENSITIVE CHANNEL"/>
    <property type="match status" value="1"/>
</dbReference>
<comment type="subcellular location">
    <subcellularLocation>
        <location evidence="1">Membrane</location>
    </subcellularLocation>
</comment>
<dbReference type="PANTHER" id="PTHR30221:SF8">
    <property type="entry name" value="SMALL-CONDUCTANCE MECHANOSENSITIVE CHANNEL"/>
    <property type="match status" value="1"/>
</dbReference>
<protein>
    <submittedName>
        <fullName evidence="7">MscS Mechanosensitive ion channel</fullName>
    </submittedName>
</protein>
<evidence type="ECO:0000256" key="2">
    <source>
        <dbReference type="ARBA" id="ARBA00022692"/>
    </source>
</evidence>
<evidence type="ECO:0000313" key="7">
    <source>
        <dbReference type="EMBL" id="EGJ71159.1"/>
    </source>
</evidence>
<accession>F3ZUJ4</accession>
<reference evidence="7 8" key="1">
    <citation type="journal article" date="2011" name="Stand. Genomic Sci.">
        <title>Non-contiguous finished genome sequence of Bacteroides coprosuis type strain (PC139).</title>
        <authorList>
            <person name="Land M."/>
            <person name="Held B."/>
            <person name="Gronow S."/>
            <person name="Abt B."/>
            <person name="Lucas S."/>
            <person name="Del Rio T.G."/>
            <person name="Nolan M."/>
            <person name="Tice H."/>
            <person name="Cheng J.F."/>
            <person name="Pitluck S."/>
            <person name="Liolios K."/>
            <person name="Pagani I."/>
            <person name="Ivanova N."/>
            <person name="Mavromatis K."/>
            <person name="Mikhailova N."/>
            <person name="Pati A."/>
            <person name="Tapia R."/>
            <person name="Han C."/>
            <person name="Goodwin L."/>
            <person name="Chen A."/>
            <person name="Palaniappan K."/>
            <person name="Hauser L."/>
            <person name="Brambilla E.M."/>
            <person name="Rohde M."/>
            <person name="Goker M."/>
            <person name="Detter J.C."/>
            <person name="Woyke T."/>
            <person name="Bristow J."/>
            <person name="Eisen J.A."/>
            <person name="Markowitz V."/>
            <person name="Hugenholtz P."/>
            <person name="Kyrpides N.C."/>
            <person name="Klenk H.P."/>
            <person name="Lapidus A."/>
        </authorList>
    </citation>
    <scope>NUCLEOTIDE SEQUENCE</scope>
    <source>
        <strain evidence="7 8">DSM 18011</strain>
    </source>
</reference>
<dbReference type="InterPro" id="IPR006685">
    <property type="entry name" value="MscS_channel_2nd"/>
</dbReference>
<dbReference type="Gene3D" id="2.30.30.60">
    <property type="match status" value="1"/>
</dbReference>
<dbReference type="Gene3D" id="1.10.287.1260">
    <property type="match status" value="1"/>
</dbReference>
<organism evidence="7 8">
    <name type="scientific">Bacteroides coprosuis DSM 18011</name>
    <dbReference type="NCBI Taxonomy" id="679937"/>
    <lineage>
        <taxon>Bacteria</taxon>
        <taxon>Pseudomonadati</taxon>
        <taxon>Bacteroidota</taxon>
        <taxon>Bacteroidia</taxon>
        <taxon>Bacteroidales</taxon>
        <taxon>Bacteroidaceae</taxon>
        <taxon>Bacteroides</taxon>
    </lineage>
</organism>